<keyword evidence="5 11" id="KW-0812">Transmembrane</keyword>
<keyword evidence="9 11" id="KW-0472">Membrane</keyword>
<feature type="chain" id="PRO_5010539777" evidence="12">
    <location>
        <begin position="35"/>
        <end position="537"/>
    </location>
</feature>
<keyword evidence="10" id="KW-0325">Glycoprotein</keyword>
<dbReference type="PANTHER" id="PTHR48063">
    <property type="entry name" value="LRR RECEPTOR-LIKE KINASE"/>
    <property type="match status" value="1"/>
</dbReference>
<dbReference type="KEGG" id="nnu:104585922"/>
<evidence type="ECO:0000256" key="6">
    <source>
        <dbReference type="ARBA" id="ARBA00022729"/>
    </source>
</evidence>
<evidence type="ECO:0000259" key="13">
    <source>
        <dbReference type="Pfam" id="PF08263"/>
    </source>
</evidence>
<gene>
    <name evidence="15" type="primary">LOC104585922</name>
</gene>
<keyword evidence="8 11" id="KW-1133">Transmembrane helix</keyword>
<keyword evidence="3" id="KW-1003">Cell membrane</keyword>
<dbReference type="FunFam" id="3.80.10.10:FF:000095">
    <property type="entry name" value="LRR receptor-like serine/threonine-protein kinase GSO1"/>
    <property type="match status" value="1"/>
</dbReference>
<dbReference type="InterPro" id="IPR003591">
    <property type="entry name" value="Leu-rich_rpt_typical-subtyp"/>
</dbReference>
<dbReference type="GeneID" id="104585922"/>
<dbReference type="InterPro" id="IPR001611">
    <property type="entry name" value="Leu-rich_rpt"/>
</dbReference>
<evidence type="ECO:0000256" key="1">
    <source>
        <dbReference type="ARBA" id="ARBA00004251"/>
    </source>
</evidence>
<comment type="similarity">
    <text evidence="2">Belongs to the RLP family.</text>
</comment>
<dbReference type="Pfam" id="PF00560">
    <property type="entry name" value="LRR_1"/>
    <property type="match status" value="7"/>
</dbReference>
<keyword evidence="7" id="KW-0677">Repeat</keyword>
<organism evidence="14 15">
    <name type="scientific">Nelumbo nucifera</name>
    <name type="common">Sacred lotus</name>
    <dbReference type="NCBI Taxonomy" id="4432"/>
    <lineage>
        <taxon>Eukaryota</taxon>
        <taxon>Viridiplantae</taxon>
        <taxon>Streptophyta</taxon>
        <taxon>Embryophyta</taxon>
        <taxon>Tracheophyta</taxon>
        <taxon>Spermatophyta</taxon>
        <taxon>Magnoliopsida</taxon>
        <taxon>Proteales</taxon>
        <taxon>Nelumbonaceae</taxon>
        <taxon>Nelumbo</taxon>
    </lineage>
</organism>
<dbReference type="Proteomes" id="UP000189703">
    <property type="component" value="Unplaced"/>
</dbReference>
<dbReference type="PANTHER" id="PTHR48063:SF16">
    <property type="entry name" value="LRR RECEPTOR-LIKE SERINE_THREONINE-PROTEIN KINASE GSO1"/>
    <property type="match status" value="1"/>
</dbReference>
<dbReference type="InterPro" id="IPR032675">
    <property type="entry name" value="LRR_dom_sf"/>
</dbReference>
<feature type="domain" description="Leucine-rich repeat-containing N-terminal plant-type" evidence="13">
    <location>
        <begin position="41"/>
        <end position="78"/>
    </location>
</feature>
<evidence type="ECO:0000256" key="8">
    <source>
        <dbReference type="ARBA" id="ARBA00022989"/>
    </source>
</evidence>
<evidence type="ECO:0000256" key="2">
    <source>
        <dbReference type="ARBA" id="ARBA00009592"/>
    </source>
</evidence>
<comment type="subcellular location">
    <subcellularLocation>
        <location evidence="1">Cell membrane</location>
        <topology evidence="1">Single-pass type I membrane protein</topology>
    </subcellularLocation>
</comment>
<evidence type="ECO:0000256" key="4">
    <source>
        <dbReference type="ARBA" id="ARBA00022614"/>
    </source>
</evidence>
<dbReference type="eggNOG" id="KOG0619">
    <property type="taxonomic scope" value="Eukaryota"/>
</dbReference>
<evidence type="ECO:0000256" key="12">
    <source>
        <dbReference type="SAM" id="SignalP"/>
    </source>
</evidence>
<evidence type="ECO:0000313" key="14">
    <source>
        <dbReference type="Proteomes" id="UP000189703"/>
    </source>
</evidence>
<feature type="signal peptide" evidence="12">
    <location>
        <begin position="1"/>
        <end position="34"/>
    </location>
</feature>
<keyword evidence="4" id="KW-0433">Leucine-rich repeat</keyword>
<keyword evidence="6 12" id="KW-0732">Signal</keyword>
<proteinExistence type="inferred from homology"/>
<dbReference type="OMA" id="SADWWES"/>
<dbReference type="Gene3D" id="3.80.10.10">
    <property type="entry name" value="Ribonuclease Inhibitor"/>
    <property type="match status" value="3"/>
</dbReference>
<sequence>MSLGTTAEIMRTFYVVGWALLIIYLLSRVSVCHGAATGCSESDRKALIDFRSGIVDPEGRLHSWQGSECCQWSGVRCDNKTGAGKLPNPLNLIHGVGVDFSSNLLEGPIPLPAVEIVSLDLSNNRFSGSIPPDIGFVVPNLIFLSLSNNHLTGNIPTSIGNMLLLEVLSLSGNNLTGNLPASLGNCSSLNALDLRDNHLSGSIPLSWGQLLMLQSLHLGGNGISGELPSSLQNCSSLETLDLGNNKLLGKIPYWIGESLFALRILRLRSNAFSGRIPSQLSNMSSLQVLDLADNNLVGSIPSSLGNLKAMANVQEENQYLLYGGVGGIVIYYEESLDLSMKGLLLTYSKTLSLVTCIDLSENNLYGDFPESITNLSGLMVLNLSRNHFTGKIPETIASLHELSSLDVSNNQLSGSIPSIMSTMASLSYLNLSNNNLSGSIPFKGQLTTFDMYSYTGNPGLCGDPLPVKCDEGEDSNKQTTVERNGGNIVNSNWFYSGIGTGFAAGLLVPFLVLAMKRSWSNSYFSLVDKIVYRIWDK</sequence>
<evidence type="ECO:0000256" key="3">
    <source>
        <dbReference type="ARBA" id="ARBA00022475"/>
    </source>
</evidence>
<dbReference type="OrthoDB" id="1060944at2759"/>
<feature type="transmembrane region" description="Helical" evidence="11">
    <location>
        <begin position="493"/>
        <end position="514"/>
    </location>
</feature>
<dbReference type="FunFam" id="3.80.10.10:FF:000111">
    <property type="entry name" value="LRR receptor-like serine/threonine-protein kinase ERECTA"/>
    <property type="match status" value="1"/>
</dbReference>
<dbReference type="PROSITE" id="PS51450">
    <property type="entry name" value="LRR"/>
    <property type="match status" value="1"/>
</dbReference>
<accession>A0A1U7YQS3</accession>
<dbReference type="PRINTS" id="PR00019">
    <property type="entry name" value="LEURICHRPT"/>
</dbReference>
<evidence type="ECO:0000313" key="15">
    <source>
        <dbReference type="RefSeq" id="XP_010241269.1"/>
    </source>
</evidence>
<evidence type="ECO:0000256" key="7">
    <source>
        <dbReference type="ARBA" id="ARBA00022737"/>
    </source>
</evidence>
<keyword evidence="14" id="KW-1185">Reference proteome</keyword>
<evidence type="ECO:0000256" key="9">
    <source>
        <dbReference type="ARBA" id="ARBA00023136"/>
    </source>
</evidence>
<name>A0A1U7YQS3_NELNU</name>
<dbReference type="Pfam" id="PF08263">
    <property type="entry name" value="LRRNT_2"/>
    <property type="match status" value="1"/>
</dbReference>
<dbReference type="Pfam" id="PF12799">
    <property type="entry name" value="LRR_4"/>
    <property type="match status" value="1"/>
</dbReference>
<dbReference type="InterPro" id="IPR046956">
    <property type="entry name" value="RLP23-like"/>
</dbReference>
<evidence type="ECO:0000256" key="5">
    <source>
        <dbReference type="ARBA" id="ARBA00022692"/>
    </source>
</evidence>
<dbReference type="STRING" id="4432.A0A1U7YQS3"/>
<reference evidence="15" key="1">
    <citation type="submission" date="2025-08" db="UniProtKB">
        <authorList>
            <consortium name="RefSeq"/>
        </authorList>
    </citation>
    <scope>IDENTIFICATION</scope>
</reference>
<evidence type="ECO:0000256" key="10">
    <source>
        <dbReference type="ARBA" id="ARBA00023180"/>
    </source>
</evidence>
<evidence type="ECO:0000256" key="11">
    <source>
        <dbReference type="SAM" id="Phobius"/>
    </source>
</evidence>
<dbReference type="SUPFAM" id="SSF52058">
    <property type="entry name" value="L domain-like"/>
    <property type="match status" value="2"/>
</dbReference>
<dbReference type="SMART" id="SM00369">
    <property type="entry name" value="LRR_TYP"/>
    <property type="match status" value="7"/>
</dbReference>
<dbReference type="AlphaFoldDB" id="A0A1U7YQS3"/>
<dbReference type="InParanoid" id="A0A1U7YQS3"/>
<dbReference type="InterPro" id="IPR025875">
    <property type="entry name" value="Leu-rich_rpt_4"/>
</dbReference>
<dbReference type="GO" id="GO:0005886">
    <property type="term" value="C:plasma membrane"/>
    <property type="evidence" value="ECO:0007669"/>
    <property type="project" value="UniProtKB-SubCell"/>
</dbReference>
<dbReference type="RefSeq" id="XP_010241269.1">
    <property type="nucleotide sequence ID" value="XM_010242967.1"/>
</dbReference>
<dbReference type="InterPro" id="IPR013210">
    <property type="entry name" value="LRR_N_plant-typ"/>
</dbReference>
<dbReference type="Pfam" id="PF13855">
    <property type="entry name" value="LRR_8"/>
    <property type="match status" value="1"/>
</dbReference>
<protein>
    <submittedName>
        <fullName evidence="15">Receptor-like protein 12</fullName>
    </submittedName>
</protein>